<evidence type="ECO:0000313" key="2">
    <source>
        <dbReference type="Proteomes" id="UP001157502"/>
    </source>
</evidence>
<reference evidence="1" key="1">
    <citation type="submission" date="2021-05" db="EMBL/GenBank/DDBJ databases">
        <authorList>
            <person name="Pan Q."/>
            <person name="Jouanno E."/>
            <person name="Zahm M."/>
            <person name="Klopp C."/>
            <person name="Cabau C."/>
            <person name="Louis A."/>
            <person name="Berthelot C."/>
            <person name="Parey E."/>
            <person name="Roest Crollius H."/>
            <person name="Montfort J."/>
            <person name="Robinson-Rechavi M."/>
            <person name="Bouchez O."/>
            <person name="Lampietro C."/>
            <person name="Lopez Roques C."/>
            <person name="Donnadieu C."/>
            <person name="Postlethwait J."/>
            <person name="Bobe J."/>
            <person name="Dillon D."/>
            <person name="Chandos A."/>
            <person name="von Hippel F."/>
            <person name="Guiguen Y."/>
        </authorList>
    </citation>
    <scope>NUCLEOTIDE SEQUENCE</scope>
    <source>
        <strain evidence="1">YG-Jan2019</strain>
    </source>
</reference>
<evidence type="ECO:0000313" key="1">
    <source>
        <dbReference type="EMBL" id="KAJ8005963.1"/>
    </source>
</evidence>
<keyword evidence="2" id="KW-1185">Reference proteome</keyword>
<dbReference type="EMBL" id="CM055737">
    <property type="protein sequence ID" value="KAJ8005963.1"/>
    <property type="molecule type" value="Genomic_DNA"/>
</dbReference>
<comment type="caution">
    <text evidence="1">The sequence shown here is derived from an EMBL/GenBank/DDBJ whole genome shotgun (WGS) entry which is preliminary data.</text>
</comment>
<accession>A0ACC2GR87</accession>
<protein>
    <submittedName>
        <fullName evidence="1">Uncharacterized protein</fullName>
    </submittedName>
</protein>
<proteinExistence type="predicted"/>
<name>A0ACC2GR87_DALPE</name>
<gene>
    <name evidence="1" type="ORF">DPEC_G00123330</name>
</gene>
<dbReference type="Proteomes" id="UP001157502">
    <property type="component" value="Chromosome 10"/>
</dbReference>
<organism evidence="1 2">
    <name type="scientific">Dallia pectoralis</name>
    <name type="common">Alaska blackfish</name>
    <dbReference type="NCBI Taxonomy" id="75939"/>
    <lineage>
        <taxon>Eukaryota</taxon>
        <taxon>Metazoa</taxon>
        <taxon>Chordata</taxon>
        <taxon>Craniata</taxon>
        <taxon>Vertebrata</taxon>
        <taxon>Euteleostomi</taxon>
        <taxon>Actinopterygii</taxon>
        <taxon>Neopterygii</taxon>
        <taxon>Teleostei</taxon>
        <taxon>Protacanthopterygii</taxon>
        <taxon>Esociformes</taxon>
        <taxon>Umbridae</taxon>
        <taxon>Dallia</taxon>
    </lineage>
</organism>
<sequence length="127" mass="13665">MPTSSSVTLDYLSALSPPDPADRLAPQGPPPAATGQMEPPLSHSNELHNQDHTQNIDCTKTGRSPSTRQDLHDSFGGSSGVDDGGRWDLREEAKRTGPIPLTTAAMADAETRQRLLRTVKKEVGVYC</sequence>